<organism evidence="7 8">
    <name type="scientific">Asaia bogorensis</name>
    <dbReference type="NCBI Taxonomy" id="91915"/>
    <lineage>
        <taxon>Bacteria</taxon>
        <taxon>Pseudomonadati</taxon>
        <taxon>Pseudomonadota</taxon>
        <taxon>Alphaproteobacteria</taxon>
        <taxon>Acetobacterales</taxon>
        <taxon>Acetobacteraceae</taxon>
        <taxon>Asaia</taxon>
    </lineage>
</organism>
<comment type="pathway">
    <text evidence="6">Purine metabolism; IMP biosynthesis via de novo pathway; 5-amino-1-(5-phospho-D-ribosyl)imidazole from N(2)-formyl-N(1)-(5-phospho-D-ribosyl)glycinamide: step 1/2.</text>
</comment>
<accession>A0A060QAE8</accession>
<keyword evidence="5 6" id="KW-0067">ATP-binding</keyword>
<proteinExistence type="inferred from homology"/>
<gene>
    <name evidence="6" type="primary">purS</name>
    <name evidence="7" type="ORF">ASAP_0019</name>
</gene>
<dbReference type="EMBL" id="CBLX010000001">
    <property type="protein sequence ID" value="CDG38064.1"/>
    <property type="molecule type" value="Genomic_DNA"/>
</dbReference>
<dbReference type="PANTHER" id="PTHR34696:SF1">
    <property type="entry name" value="PHOSPHORIBOSYLFORMYLGLYCINAMIDINE SYNTHASE SUBUNIT PURS"/>
    <property type="match status" value="1"/>
</dbReference>
<dbReference type="GO" id="GO:0005737">
    <property type="term" value="C:cytoplasm"/>
    <property type="evidence" value="ECO:0007669"/>
    <property type="project" value="UniProtKB-SubCell"/>
</dbReference>
<keyword evidence="1 6" id="KW-0963">Cytoplasm</keyword>
<keyword evidence="4 6" id="KW-0658">Purine biosynthesis</keyword>
<comment type="similarity">
    <text evidence="6">Belongs to the PurS family.</text>
</comment>
<dbReference type="EC" id="6.3.5.3" evidence="6"/>
<keyword evidence="3 6" id="KW-0547">Nucleotide-binding</keyword>
<sequence length="80" mass="8618">MKIRVNVMLKEGVLDPQGKAIGHALEVLGFANVGEVRVGKTMELEIASEDREKALAQGEAMARELLANLVIEDFAVEVVG</sequence>
<protein>
    <recommendedName>
        <fullName evidence="6">Phosphoribosylformylglycinamidine synthase subunit PurS</fullName>
        <shortName evidence="6">FGAM synthase</shortName>
        <ecNumber evidence="6">6.3.5.3</ecNumber>
    </recommendedName>
    <alternativeName>
        <fullName evidence="6">Formylglycinamide ribonucleotide amidotransferase subunit III</fullName>
        <shortName evidence="6">FGAR amidotransferase III</shortName>
        <shortName evidence="6">FGAR-AT III</shortName>
    </alternativeName>
    <alternativeName>
        <fullName evidence="6">Phosphoribosylformylglycinamidine synthase subunit III</fullName>
    </alternativeName>
</protein>
<evidence type="ECO:0000256" key="5">
    <source>
        <dbReference type="ARBA" id="ARBA00022840"/>
    </source>
</evidence>
<evidence type="ECO:0000313" key="8">
    <source>
        <dbReference type="Proteomes" id="UP000027583"/>
    </source>
</evidence>
<name>A0A060QAE8_9PROT</name>
<dbReference type="GO" id="GO:0004642">
    <property type="term" value="F:phosphoribosylformylglycinamidine synthase activity"/>
    <property type="evidence" value="ECO:0007669"/>
    <property type="project" value="UniProtKB-UniRule"/>
</dbReference>
<evidence type="ECO:0000256" key="4">
    <source>
        <dbReference type="ARBA" id="ARBA00022755"/>
    </source>
</evidence>
<dbReference type="RefSeq" id="WP_023979209.1">
    <property type="nucleotide sequence ID" value="NZ_CBLX010000001.1"/>
</dbReference>
<dbReference type="GO" id="GO:0006189">
    <property type="term" value="P:'de novo' IMP biosynthetic process"/>
    <property type="evidence" value="ECO:0007669"/>
    <property type="project" value="UniProtKB-UniRule"/>
</dbReference>
<dbReference type="HAMAP" id="MF_01926">
    <property type="entry name" value="PurS"/>
    <property type="match status" value="1"/>
</dbReference>
<dbReference type="NCBIfam" id="NF004630">
    <property type="entry name" value="PRK05974.1"/>
    <property type="match status" value="1"/>
</dbReference>
<comment type="subcellular location">
    <subcellularLocation>
        <location evidence="6">Cytoplasm</location>
    </subcellularLocation>
</comment>
<evidence type="ECO:0000256" key="3">
    <source>
        <dbReference type="ARBA" id="ARBA00022741"/>
    </source>
</evidence>
<evidence type="ECO:0000256" key="1">
    <source>
        <dbReference type="ARBA" id="ARBA00022490"/>
    </source>
</evidence>
<comment type="function">
    <text evidence="6">Part of the phosphoribosylformylglycinamidine synthase complex involved in the purines biosynthetic pathway. Catalyzes the ATP-dependent conversion of formylglycinamide ribonucleotide (FGAR) and glutamine to yield formylglycinamidine ribonucleotide (FGAM) and glutamate. The FGAM synthase complex is composed of three subunits. PurQ produces an ammonia molecule by converting glutamine to glutamate. PurL transfers the ammonia molecule to FGAR to form FGAM in an ATP-dependent manner. PurS interacts with PurQ and PurL and is thought to assist in the transfer of the ammonia molecule from PurQ to PurL.</text>
</comment>
<reference evidence="7 8" key="2">
    <citation type="journal article" date="2014" name="PLoS ONE">
        <title>Evolution of mitochondria reconstructed from the energy metabolism of living bacteria.</title>
        <authorList>
            <person name="Degli Esposti M."/>
            <person name="Chouaia B."/>
            <person name="Comandatore F."/>
            <person name="Crotti E."/>
            <person name="Sassera D."/>
            <person name="Lievens P.M."/>
            <person name="Daffonchio D."/>
            <person name="Bandi C."/>
        </authorList>
    </citation>
    <scope>NUCLEOTIDE SEQUENCE [LARGE SCALE GENOMIC DNA]</scope>
    <source>
        <strain evidence="7 8">SF2.1</strain>
    </source>
</reference>
<dbReference type="Gene3D" id="3.30.1280.10">
    <property type="entry name" value="Phosphoribosylformylglycinamidine synthase subunit PurS"/>
    <property type="match status" value="1"/>
</dbReference>
<dbReference type="GO" id="GO:0005524">
    <property type="term" value="F:ATP binding"/>
    <property type="evidence" value="ECO:0007669"/>
    <property type="project" value="UniProtKB-UniRule"/>
</dbReference>
<dbReference type="InterPro" id="IPR036604">
    <property type="entry name" value="PurS-like_sf"/>
</dbReference>
<reference evidence="7 8" key="1">
    <citation type="journal article" date="2014" name="Genome Biol. Evol.">
        <title>Acetic acid bacteria genomes reveal functional traits for adaptation to life in insect guts.</title>
        <authorList>
            <person name="Chouaia B."/>
            <person name="Gaiarsa S."/>
            <person name="Crotti E."/>
            <person name="Comandatore F."/>
            <person name="Degli Esposti M."/>
            <person name="Ricci I."/>
            <person name="Alma A."/>
            <person name="Favia G."/>
            <person name="Bandi C."/>
            <person name="Daffonchio D."/>
        </authorList>
    </citation>
    <scope>NUCLEOTIDE SEQUENCE [LARGE SCALE GENOMIC DNA]</scope>
    <source>
        <strain evidence="7 8">SF2.1</strain>
    </source>
</reference>
<dbReference type="UniPathway" id="UPA00074">
    <property type="reaction ID" value="UER00128"/>
</dbReference>
<keyword evidence="2 6" id="KW-0436">Ligase</keyword>
<evidence type="ECO:0000313" key="7">
    <source>
        <dbReference type="EMBL" id="CDG38064.1"/>
    </source>
</evidence>
<evidence type="ECO:0000256" key="6">
    <source>
        <dbReference type="HAMAP-Rule" id="MF_01926"/>
    </source>
</evidence>
<comment type="subunit">
    <text evidence="6">Part of the FGAM synthase complex composed of 1 PurL, 1 PurQ and 2 PurS subunits.</text>
</comment>
<dbReference type="AlphaFoldDB" id="A0A060QAE8"/>
<dbReference type="NCBIfam" id="TIGR00302">
    <property type="entry name" value="phosphoribosylformylglycinamidine synthase subunit PurS"/>
    <property type="match status" value="1"/>
</dbReference>
<dbReference type="SUPFAM" id="SSF82697">
    <property type="entry name" value="PurS-like"/>
    <property type="match status" value="1"/>
</dbReference>
<dbReference type="Pfam" id="PF02700">
    <property type="entry name" value="PurS"/>
    <property type="match status" value="1"/>
</dbReference>
<dbReference type="PANTHER" id="PTHR34696">
    <property type="entry name" value="PHOSPHORIBOSYLFORMYLGLYCINAMIDINE SYNTHASE SUBUNIT PURS"/>
    <property type="match status" value="1"/>
</dbReference>
<dbReference type="Proteomes" id="UP000027583">
    <property type="component" value="Unassembled WGS sequence"/>
</dbReference>
<dbReference type="InterPro" id="IPR003850">
    <property type="entry name" value="PurS"/>
</dbReference>
<dbReference type="eggNOG" id="COG1828">
    <property type="taxonomic scope" value="Bacteria"/>
</dbReference>
<comment type="catalytic activity">
    <reaction evidence="6">
        <text>N(2)-formyl-N(1)-(5-phospho-beta-D-ribosyl)glycinamide + L-glutamine + ATP + H2O = 2-formamido-N(1)-(5-O-phospho-beta-D-ribosyl)acetamidine + L-glutamate + ADP + phosphate + H(+)</text>
        <dbReference type="Rhea" id="RHEA:17129"/>
        <dbReference type="ChEBI" id="CHEBI:15377"/>
        <dbReference type="ChEBI" id="CHEBI:15378"/>
        <dbReference type="ChEBI" id="CHEBI:29985"/>
        <dbReference type="ChEBI" id="CHEBI:30616"/>
        <dbReference type="ChEBI" id="CHEBI:43474"/>
        <dbReference type="ChEBI" id="CHEBI:58359"/>
        <dbReference type="ChEBI" id="CHEBI:147286"/>
        <dbReference type="ChEBI" id="CHEBI:147287"/>
        <dbReference type="ChEBI" id="CHEBI:456216"/>
        <dbReference type="EC" id="6.3.5.3"/>
    </reaction>
</comment>
<comment type="caution">
    <text evidence="7">The sequence shown here is derived from an EMBL/GenBank/DDBJ whole genome shotgun (WGS) entry which is preliminary data.</text>
</comment>
<evidence type="ECO:0000256" key="2">
    <source>
        <dbReference type="ARBA" id="ARBA00022598"/>
    </source>
</evidence>